<evidence type="ECO:0000313" key="3">
    <source>
        <dbReference type="EMBL" id="HHX99505.1"/>
    </source>
</evidence>
<dbReference type="PANTHER" id="PTHR21340:SF0">
    <property type="entry name" value="BIS(5'-NUCLEOSYL)-TETRAPHOSPHATASE [ASYMMETRICAL]"/>
    <property type="match status" value="1"/>
</dbReference>
<dbReference type="InterPro" id="IPR000086">
    <property type="entry name" value="NUDIX_hydrolase_dom"/>
</dbReference>
<dbReference type="GO" id="GO:0006754">
    <property type="term" value="P:ATP biosynthetic process"/>
    <property type="evidence" value="ECO:0007669"/>
    <property type="project" value="TreeGrafter"/>
</dbReference>
<protein>
    <submittedName>
        <fullName evidence="3">NUDIX domain-containing protein</fullName>
    </submittedName>
</protein>
<proteinExistence type="predicted"/>
<evidence type="ECO:0000256" key="1">
    <source>
        <dbReference type="ARBA" id="ARBA00022801"/>
    </source>
</evidence>
<dbReference type="InterPro" id="IPR051325">
    <property type="entry name" value="Nudix_hydrolase_domain"/>
</dbReference>
<dbReference type="Pfam" id="PF00293">
    <property type="entry name" value="NUDIX"/>
    <property type="match status" value="1"/>
</dbReference>
<evidence type="ECO:0000313" key="4">
    <source>
        <dbReference type="Proteomes" id="UP000576550"/>
    </source>
</evidence>
<dbReference type="GO" id="GO:0006167">
    <property type="term" value="P:AMP biosynthetic process"/>
    <property type="evidence" value="ECO:0007669"/>
    <property type="project" value="TreeGrafter"/>
</dbReference>
<reference evidence="3 4" key="1">
    <citation type="journal article" date="2020" name="Biotechnol. Biofuels">
        <title>New insights from the biogas microbiome by comprehensive genome-resolved metagenomics of nearly 1600 species originating from multiple anaerobic digesters.</title>
        <authorList>
            <person name="Campanaro S."/>
            <person name="Treu L."/>
            <person name="Rodriguez-R L.M."/>
            <person name="Kovalovszki A."/>
            <person name="Ziels R.M."/>
            <person name="Maus I."/>
            <person name="Zhu X."/>
            <person name="Kougias P.G."/>
            <person name="Basile A."/>
            <person name="Luo G."/>
            <person name="Schluter A."/>
            <person name="Konstantinidis K.T."/>
            <person name="Angelidaki I."/>
        </authorList>
    </citation>
    <scope>NUCLEOTIDE SEQUENCE [LARGE SCALE GENOMIC DNA]</scope>
    <source>
        <strain evidence="3">AS05jafATM_89</strain>
    </source>
</reference>
<dbReference type="Proteomes" id="UP000576550">
    <property type="component" value="Unassembled WGS sequence"/>
</dbReference>
<dbReference type="SUPFAM" id="SSF55811">
    <property type="entry name" value="Nudix"/>
    <property type="match status" value="1"/>
</dbReference>
<dbReference type="GO" id="GO:0004081">
    <property type="term" value="F:bis(5'-nucleosyl)-tetraphosphatase (asymmetrical) activity"/>
    <property type="evidence" value="ECO:0007669"/>
    <property type="project" value="TreeGrafter"/>
</dbReference>
<dbReference type="EMBL" id="DUTP01000003">
    <property type="protein sequence ID" value="HHX99505.1"/>
    <property type="molecule type" value="Genomic_DNA"/>
</dbReference>
<feature type="domain" description="Nudix hydrolase" evidence="2">
    <location>
        <begin position="2"/>
        <end position="137"/>
    </location>
</feature>
<gene>
    <name evidence="3" type="ORF">GX533_02390</name>
</gene>
<organism evidence="3 4">
    <name type="scientific">Candidatus Dojkabacteria bacterium</name>
    <dbReference type="NCBI Taxonomy" id="2099670"/>
    <lineage>
        <taxon>Bacteria</taxon>
        <taxon>Candidatus Dojkabacteria</taxon>
    </lineage>
</organism>
<comment type="caution">
    <text evidence="3">The sequence shown here is derived from an EMBL/GenBank/DDBJ whole genome shotgun (WGS) entry which is preliminary data.</text>
</comment>
<sequence>MKKHFSAGGVLVNNKHEVYLLHQIVRDEWVLPKGGIEEGEDKITAAKREIQEETGYQNIEIILQEPLYTHQYSFTHPNTGEEIDKVVTFYLFKLLDDNLKATKEMSAEHLEGKWFTLEEAMQKVTFDDLRTVLEKVQEHLSSTTQP</sequence>
<accession>A0A832QE72</accession>
<keyword evidence="1" id="KW-0378">Hydrolase</keyword>
<dbReference type="InterPro" id="IPR020084">
    <property type="entry name" value="NUDIX_hydrolase_CS"/>
</dbReference>
<evidence type="ECO:0000259" key="2">
    <source>
        <dbReference type="PROSITE" id="PS51462"/>
    </source>
</evidence>
<dbReference type="InterPro" id="IPR015797">
    <property type="entry name" value="NUDIX_hydrolase-like_dom_sf"/>
</dbReference>
<dbReference type="PROSITE" id="PS51462">
    <property type="entry name" value="NUDIX"/>
    <property type="match status" value="1"/>
</dbReference>
<dbReference type="PANTHER" id="PTHR21340">
    <property type="entry name" value="DIADENOSINE 5,5-P1,P4-TETRAPHOSPHATE PYROPHOSPHOHYDROLASE MUTT"/>
    <property type="match status" value="1"/>
</dbReference>
<name>A0A832QE72_9BACT</name>
<dbReference type="Gene3D" id="3.90.79.10">
    <property type="entry name" value="Nucleoside Triphosphate Pyrophosphohydrolase"/>
    <property type="match status" value="1"/>
</dbReference>
<dbReference type="PROSITE" id="PS00893">
    <property type="entry name" value="NUDIX_BOX"/>
    <property type="match status" value="1"/>
</dbReference>
<dbReference type="AlphaFoldDB" id="A0A832QE72"/>